<name>A0A512SVY5_9MICO</name>
<gene>
    <name evidence="3" type="ORF">KLO01_01660</name>
</gene>
<evidence type="ECO:0000259" key="2">
    <source>
        <dbReference type="Pfam" id="PF01814"/>
    </source>
</evidence>
<feature type="domain" description="Hemerythrin-like" evidence="2">
    <location>
        <begin position="35"/>
        <end position="148"/>
    </location>
</feature>
<dbReference type="Proteomes" id="UP000321793">
    <property type="component" value="Unassembled WGS sequence"/>
</dbReference>
<proteinExistence type="predicted"/>
<dbReference type="InterPro" id="IPR012312">
    <property type="entry name" value="Hemerythrin-like"/>
</dbReference>
<feature type="region of interest" description="Disordered" evidence="1">
    <location>
        <begin position="1"/>
        <end position="28"/>
    </location>
</feature>
<dbReference type="Gene3D" id="1.20.120.520">
    <property type="entry name" value="nmb1532 protein domain like"/>
    <property type="match status" value="1"/>
</dbReference>
<sequence length="231" mass="25433">MPSGLSGPSDPTAPLISQNAGMSDYEIPRPTSGDVLDLILADHRLFEDFLRLARRTDADRDAARSALCELLVAHAEAEEEKVYPTLRRKRAIGAHEEEHGEEEHAEITEAIVGFLEAKGTDTDKYDEALEELATVVNHHSNEEEQTILNPAREDVSEDVRAELGVAWATRRNQLLEEGCASLDQVKALLRRAESEGVIATPTAREKADAIKEDAKEKAKEVEEASKAKAKD</sequence>
<feature type="region of interest" description="Disordered" evidence="1">
    <location>
        <begin position="200"/>
        <end position="231"/>
    </location>
</feature>
<dbReference type="EMBL" id="BKBA01000002">
    <property type="protein sequence ID" value="GEQ12119.1"/>
    <property type="molecule type" value="Genomic_DNA"/>
</dbReference>
<dbReference type="AlphaFoldDB" id="A0A512SVY5"/>
<evidence type="ECO:0000313" key="4">
    <source>
        <dbReference type="Proteomes" id="UP000321793"/>
    </source>
</evidence>
<evidence type="ECO:0000313" key="3">
    <source>
        <dbReference type="EMBL" id="GEQ12119.1"/>
    </source>
</evidence>
<organism evidence="3 4">
    <name type="scientific">Knoellia locipacati</name>
    <dbReference type="NCBI Taxonomy" id="882824"/>
    <lineage>
        <taxon>Bacteria</taxon>
        <taxon>Bacillati</taxon>
        <taxon>Actinomycetota</taxon>
        <taxon>Actinomycetes</taxon>
        <taxon>Micrococcales</taxon>
        <taxon>Intrasporangiaceae</taxon>
        <taxon>Knoellia</taxon>
    </lineage>
</organism>
<dbReference type="Pfam" id="PF01814">
    <property type="entry name" value="Hemerythrin"/>
    <property type="match status" value="1"/>
</dbReference>
<keyword evidence="4" id="KW-1185">Reference proteome</keyword>
<accession>A0A512SVY5</accession>
<protein>
    <recommendedName>
        <fullName evidence="2">Hemerythrin-like domain-containing protein</fullName>
    </recommendedName>
</protein>
<reference evidence="3 4" key="1">
    <citation type="submission" date="2019-07" db="EMBL/GenBank/DDBJ databases">
        <title>Whole genome shotgun sequence of Knoellia locipacati NBRC 109775.</title>
        <authorList>
            <person name="Hosoyama A."/>
            <person name="Uohara A."/>
            <person name="Ohji S."/>
            <person name="Ichikawa N."/>
        </authorList>
    </citation>
    <scope>NUCLEOTIDE SEQUENCE [LARGE SCALE GENOMIC DNA]</scope>
    <source>
        <strain evidence="3 4">NBRC 109775</strain>
    </source>
</reference>
<feature type="compositionally biased region" description="Basic and acidic residues" evidence="1">
    <location>
        <begin position="203"/>
        <end position="231"/>
    </location>
</feature>
<evidence type="ECO:0000256" key="1">
    <source>
        <dbReference type="SAM" id="MobiDB-lite"/>
    </source>
</evidence>
<dbReference type="PANTHER" id="PTHR35585:SF1">
    <property type="entry name" value="HHE DOMAIN PROTEIN (AFU_ORTHOLOGUE AFUA_4G00730)"/>
    <property type="match status" value="1"/>
</dbReference>
<dbReference type="PANTHER" id="PTHR35585">
    <property type="entry name" value="HHE DOMAIN PROTEIN (AFU_ORTHOLOGUE AFUA_4G00730)"/>
    <property type="match status" value="1"/>
</dbReference>
<comment type="caution">
    <text evidence="3">The sequence shown here is derived from an EMBL/GenBank/DDBJ whole genome shotgun (WGS) entry which is preliminary data.</text>
</comment>